<dbReference type="PANTHER" id="PTHR47515:SF2">
    <property type="entry name" value="INTEGRASE CORE DOMAIN PROTEIN"/>
    <property type="match status" value="1"/>
</dbReference>
<evidence type="ECO:0000313" key="2">
    <source>
        <dbReference type="EMBL" id="CAD0339338.1"/>
    </source>
</evidence>
<dbReference type="InterPro" id="IPR012337">
    <property type="entry name" value="RNaseH-like_sf"/>
</dbReference>
<dbReference type="Pfam" id="PF00665">
    <property type="entry name" value="rve"/>
    <property type="match status" value="1"/>
</dbReference>
<dbReference type="Gene3D" id="3.30.420.10">
    <property type="entry name" value="Ribonuclease H-like superfamily/Ribonuclease H"/>
    <property type="match status" value="1"/>
</dbReference>
<dbReference type="GO" id="GO:0003676">
    <property type="term" value="F:nucleic acid binding"/>
    <property type="evidence" value="ECO:0007669"/>
    <property type="project" value="InterPro"/>
</dbReference>
<dbReference type="EMBL" id="LR828253">
    <property type="protein sequence ID" value="CAD0339346.1"/>
    <property type="molecule type" value="Genomic_DNA"/>
</dbReference>
<reference evidence="2" key="1">
    <citation type="submission" date="2020-07" db="EMBL/GenBank/DDBJ databases">
        <authorList>
            <person name="Pothier F. J."/>
        </authorList>
    </citation>
    <scope>NUCLEOTIDE SEQUENCE</scope>
    <source>
        <strain evidence="2">CFBP 8129</strain>
    </source>
</reference>
<protein>
    <submittedName>
        <fullName evidence="2">IS3 family transposase ISXca2</fullName>
    </submittedName>
</protein>
<sequence length="208" mass="24398">MQHGWSERQACAVVGVARSTVRYRRRPDRDEEVIALLSELVERFPERGFGKLFQIIRRRGHVWNHKRVWRVYCLMKLNQRRRSRRRVPTRHPQPLACGARPNAGWSIDFMSDALWDGRRFRMFNVIDDFSREALAIEVDLNLPAARVIRTLERIAAWRGYPAKLRLDNGPEFVALALAEWAERKGIVLDFIESGRPMQNGFIERFNGS</sequence>
<dbReference type="InterPro" id="IPR001584">
    <property type="entry name" value="Integrase_cat-core"/>
</dbReference>
<dbReference type="SUPFAM" id="SSF53098">
    <property type="entry name" value="Ribonuclease H-like"/>
    <property type="match status" value="1"/>
</dbReference>
<dbReference type="EMBL" id="LR828253">
    <property type="protein sequence ID" value="CAD0339338.1"/>
    <property type="molecule type" value="Genomic_DNA"/>
</dbReference>
<dbReference type="PROSITE" id="PS50994">
    <property type="entry name" value="INTEGRASE"/>
    <property type="match status" value="1"/>
</dbReference>
<accession>A0A6V7DRS4</accession>
<name>A0A6V7DRS4_9XANT</name>
<feature type="domain" description="Integrase catalytic" evidence="1">
    <location>
        <begin position="97"/>
        <end position="208"/>
    </location>
</feature>
<gene>
    <name evidence="2" type="ORF">CFBP8129_26660</name>
</gene>
<dbReference type="AlphaFoldDB" id="A0A6V7DRS4"/>
<dbReference type="InterPro" id="IPR036397">
    <property type="entry name" value="RNaseH_sf"/>
</dbReference>
<organism evidence="2">
    <name type="scientific">Xanthomonas hortorum pv. gardneri</name>
    <dbReference type="NCBI Taxonomy" id="2754056"/>
    <lineage>
        <taxon>Bacteria</taxon>
        <taxon>Pseudomonadati</taxon>
        <taxon>Pseudomonadota</taxon>
        <taxon>Gammaproteobacteria</taxon>
        <taxon>Lysobacterales</taxon>
        <taxon>Lysobacteraceae</taxon>
        <taxon>Xanthomonas</taxon>
    </lineage>
</organism>
<proteinExistence type="predicted"/>
<dbReference type="NCBIfam" id="NF033516">
    <property type="entry name" value="transpos_IS3"/>
    <property type="match status" value="1"/>
</dbReference>
<dbReference type="InterPro" id="IPR048020">
    <property type="entry name" value="Transpos_IS3"/>
</dbReference>
<evidence type="ECO:0000259" key="1">
    <source>
        <dbReference type="PROSITE" id="PS50994"/>
    </source>
</evidence>
<dbReference type="GO" id="GO:0015074">
    <property type="term" value="P:DNA integration"/>
    <property type="evidence" value="ECO:0007669"/>
    <property type="project" value="InterPro"/>
</dbReference>
<dbReference type="PANTHER" id="PTHR47515">
    <property type="entry name" value="LOW CALCIUM RESPONSE LOCUS PROTEIN T"/>
    <property type="match status" value="1"/>
</dbReference>